<gene>
    <name evidence="2" type="ORF">B0H17DRAFT_1052807</name>
</gene>
<evidence type="ECO:0000313" key="3">
    <source>
        <dbReference type="Proteomes" id="UP001221757"/>
    </source>
</evidence>
<keyword evidence="3" id="KW-1185">Reference proteome</keyword>
<organism evidence="2 3">
    <name type="scientific">Mycena rosella</name>
    <name type="common">Pink bonnet</name>
    <name type="synonym">Agaricus rosellus</name>
    <dbReference type="NCBI Taxonomy" id="1033263"/>
    <lineage>
        <taxon>Eukaryota</taxon>
        <taxon>Fungi</taxon>
        <taxon>Dikarya</taxon>
        <taxon>Basidiomycota</taxon>
        <taxon>Agaricomycotina</taxon>
        <taxon>Agaricomycetes</taxon>
        <taxon>Agaricomycetidae</taxon>
        <taxon>Agaricales</taxon>
        <taxon>Marasmiineae</taxon>
        <taxon>Mycenaceae</taxon>
        <taxon>Mycena</taxon>
    </lineage>
</organism>
<dbReference type="Proteomes" id="UP001221757">
    <property type="component" value="Unassembled WGS sequence"/>
</dbReference>
<feature type="compositionally biased region" description="Basic and acidic residues" evidence="1">
    <location>
        <begin position="17"/>
        <end position="28"/>
    </location>
</feature>
<proteinExistence type="predicted"/>
<dbReference type="EMBL" id="JARKIE010000033">
    <property type="protein sequence ID" value="KAJ7696714.1"/>
    <property type="molecule type" value="Genomic_DNA"/>
</dbReference>
<name>A0AAD7DRX5_MYCRO</name>
<comment type="caution">
    <text evidence="2">The sequence shown here is derived from an EMBL/GenBank/DDBJ whole genome shotgun (WGS) entry which is preliminary data.</text>
</comment>
<evidence type="ECO:0000256" key="1">
    <source>
        <dbReference type="SAM" id="MobiDB-lite"/>
    </source>
</evidence>
<feature type="region of interest" description="Disordered" evidence="1">
    <location>
        <begin position="1"/>
        <end position="30"/>
    </location>
</feature>
<sequence>MPRRRSISGRSVSTSGRMERGRSGRGRADAAVSRVGYRAMGVCLSSPRASQTQEDERELAFHRGKLKGDAEERTYVGRETYPTACEADVSGAGYKVRGGVKAGQRWAWRQYSEAEGWRAAGSVDTTSARGGDGVGKWEGRAPRGYSDLCGRQVWRAIRTIRLNVRGEGDSQWCEREQRGTASCTHAASAIFVVRFKSEMPLRSRIHAHRPCANWD</sequence>
<accession>A0AAD7DRX5</accession>
<dbReference type="AlphaFoldDB" id="A0AAD7DRX5"/>
<protein>
    <submittedName>
        <fullName evidence="2">Uncharacterized protein</fullName>
    </submittedName>
</protein>
<reference evidence="2" key="1">
    <citation type="submission" date="2023-03" db="EMBL/GenBank/DDBJ databases">
        <title>Massive genome expansion in bonnet fungi (Mycena s.s.) driven by repeated elements and novel gene families across ecological guilds.</title>
        <authorList>
            <consortium name="Lawrence Berkeley National Laboratory"/>
            <person name="Harder C.B."/>
            <person name="Miyauchi S."/>
            <person name="Viragh M."/>
            <person name="Kuo A."/>
            <person name="Thoen E."/>
            <person name="Andreopoulos B."/>
            <person name="Lu D."/>
            <person name="Skrede I."/>
            <person name="Drula E."/>
            <person name="Henrissat B."/>
            <person name="Morin E."/>
            <person name="Kohler A."/>
            <person name="Barry K."/>
            <person name="LaButti K."/>
            <person name="Morin E."/>
            <person name="Salamov A."/>
            <person name="Lipzen A."/>
            <person name="Mereny Z."/>
            <person name="Hegedus B."/>
            <person name="Baldrian P."/>
            <person name="Stursova M."/>
            <person name="Weitz H."/>
            <person name="Taylor A."/>
            <person name="Grigoriev I.V."/>
            <person name="Nagy L.G."/>
            <person name="Martin F."/>
            <person name="Kauserud H."/>
        </authorList>
    </citation>
    <scope>NUCLEOTIDE SEQUENCE</scope>
    <source>
        <strain evidence="2">CBHHK067</strain>
    </source>
</reference>
<evidence type="ECO:0000313" key="2">
    <source>
        <dbReference type="EMBL" id="KAJ7696714.1"/>
    </source>
</evidence>